<dbReference type="OrthoDB" id="9784220at2"/>
<dbReference type="GO" id="GO:0005975">
    <property type="term" value="P:carbohydrate metabolic process"/>
    <property type="evidence" value="ECO:0007669"/>
    <property type="project" value="InterPro"/>
</dbReference>
<dbReference type="EMBL" id="CP016268">
    <property type="protein sequence ID" value="ANO50949.1"/>
    <property type="molecule type" value="Genomic_DNA"/>
</dbReference>
<dbReference type="KEGG" id="woc:BA177_06770"/>
<dbReference type="AlphaFoldDB" id="A0A193LEZ0"/>
<keyword evidence="3" id="KW-1185">Reference proteome</keyword>
<dbReference type="STRING" id="1548547.BA177_06770"/>
<evidence type="ECO:0000259" key="1">
    <source>
        <dbReference type="PROSITE" id="PS51677"/>
    </source>
</evidence>
<dbReference type="InterPro" id="IPR014344">
    <property type="entry name" value="XrtA_polysacc_deacetyl"/>
</dbReference>
<dbReference type="Proteomes" id="UP000092695">
    <property type="component" value="Chromosome"/>
</dbReference>
<dbReference type="RefSeq" id="WP_068614552.1">
    <property type="nucleotide sequence ID" value="NZ_CP016268.1"/>
</dbReference>
<evidence type="ECO:0000313" key="2">
    <source>
        <dbReference type="EMBL" id="ANO50949.1"/>
    </source>
</evidence>
<evidence type="ECO:0000313" key="3">
    <source>
        <dbReference type="Proteomes" id="UP000092695"/>
    </source>
</evidence>
<dbReference type="InterPro" id="IPR022560">
    <property type="entry name" value="DUF3473"/>
</dbReference>
<dbReference type="Pfam" id="PF01522">
    <property type="entry name" value="Polysacc_deac_1"/>
    <property type="match status" value="1"/>
</dbReference>
<dbReference type="InterPro" id="IPR002509">
    <property type="entry name" value="NODB_dom"/>
</dbReference>
<feature type="domain" description="NodB homology" evidence="1">
    <location>
        <begin position="28"/>
        <end position="298"/>
    </location>
</feature>
<dbReference type="PANTHER" id="PTHR47561">
    <property type="entry name" value="POLYSACCHARIDE DEACETYLASE FAMILY PROTEIN (AFU_ORTHOLOGUE AFUA_6G05030)"/>
    <property type="match status" value="1"/>
</dbReference>
<reference evidence="2 3" key="1">
    <citation type="submission" date="2016-06" db="EMBL/GenBank/DDBJ databases">
        <title>Complete genome sequence of a deep-branching marine Gamma Proteobacterium Woeseia oceani type strain XK5.</title>
        <authorList>
            <person name="Mu D."/>
            <person name="Du Z."/>
        </authorList>
    </citation>
    <scope>NUCLEOTIDE SEQUENCE [LARGE SCALE GENOMIC DNA]</scope>
    <source>
        <strain evidence="2 3">XK5</strain>
    </source>
</reference>
<dbReference type="CDD" id="cd10941">
    <property type="entry name" value="CE4_PuuE_HpPgdA_like_2"/>
    <property type="match status" value="1"/>
</dbReference>
<dbReference type="Pfam" id="PF11959">
    <property type="entry name" value="DUF3473"/>
    <property type="match status" value="1"/>
</dbReference>
<dbReference type="SUPFAM" id="SSF88713">
    <property type="entry name" value="Glycoside hydrolase/deacetylase"/>
    <property type="match status" value="1"/>
</dbReference>
<dbReference type="InterPro" id="IPR011330">
    <property type="entry name" value="Glyco_hydro/deAcase_b/a-brl"/>
</dbReference>
<proteinExistence type="predicted"/>
<gene>
    <name evidence="2" type="ORF">BA177_06770</name>
</gene>
<name>A0A193LEZ0_9GAMM</name>
<dbReference type="InterPro" id="IPR045235">
    <property type="entry name" value="PuuE_HpPgdA-like"/>
</dbReference>
<dbReference type="Gene3D" id="3.20.20.370">
    <property type="entry name" value="Glycoside hydrolase/deacetylase"/>
    <property type="match status" value="1"/>
</dbReference>
<organism evidence="2 3">
    <name type="scientific">Woeseia oceani</name>
    <dbReference type="NCBI Taxonomy" id="1548547"/>
    <lineage>
        <taxon>Bacteria</taxon>
        <taxon>Pseudomonadati</taxon>
        <taxon>Pseudomonadota</taxon>
        <taxon>Gammaproteobacteria</taxon>
        <taxon>Woeseiales</taxon>
        <taxon>Woeseiaceae</taxon>
        <taxon>Woeseia</taxon>
    </lineage>
</organism>
<dbReference type="NCBIfam" id="TIGR03006">
    <property type="entry name" value="pepcterm_polyde"/>
    <property type="match status" value="1"/>
</dbReference>
<dbReference type="GO" id="GO:0016810">
    <property type="term" value="F:hydrolase activity, acting on carbon-nitrogen (but not peptide) bonds"/>
    <property type="evidence" value="ECO:0007669"/>
    <property type="project" value="InterPro"/>
</dbReference>
<sequence length="298" mass="33483">MTRTTAQPLNAFSVDVEDYFHASALADGVRRIGRDNLEFRVCENTERILGVLDDAGVKGTFFVLGWVVERFAPLIRQIRDAGHEVACHGYSHALIYNQSQAEFREETVKAKGLLEDATGAAVVGYRAASFSIRKDTLWALEVLQEAGFEYDSSIFPVHHDRYGIADAVLEPHRRELPNGGSIVEVPMTVLPFGGVRIPVSGGGYFRLYPYAFTRAAARRVNAAGRPWVFYIHPWEVDPEQPRLDVKGFSKFRHYNNLEKTEPRLRRMLDDFSFGSMTELVQASGLQSEQIQCDSDHAA</sequence>
<dbReference type="PROSITE" id="PS51677">
    <property type="entry name" value="NODB"/>
    <property type="match status" value="1"/>
</dbReference>
<accession>A0A193LEZ0</accession>
<dbReference type="PANTHER" id="PTHR47561:SF1">
    <property type="entry name" value="POLYSACCHARIDE DEACETYLASE FAMILY PROTEIN (AFU_ORTHOLOGUE AFUA_6G05030)"/>
    <property type="match status" value="1"/>
</dbReference>
<protein>
    <submittedName>
        <fullName evidence="2">Polysaccharide deacetylase</fullName>
    </submittedName>
</protein>